<name>A0A1D2MPH3_ORCCI</name>
<comment type="catalytic activity">
    <reaction evidence="1 15">
        <text>GTP = 3',5'-cyclic GMP + diphosphate</text>
        <dbReference type="Rhea" id="RHEA:13665"/>
        <dbReference type="ChEBI" id="CHEBI:33019"/>
        <dbReference type="ChEBI" id="CHEBI:37565"/>
        <dbReference type="ChEBI" id="CHEBI:57746"/>
        <dbReference type="EC" id="4.6.1.2"/>
    </reaction>
</comment>
<dbReference type="GO" id="GO:0005525">
    <property type="term" value="F:GTP binding"/>
    <property type="evidence" value="ECO:0007669"/>
    <property type="project" value="UniProtKB-KW"/>
</dbReference>
<dbReference type="Gene3D" id="3.40.50.2300">
    <property type="match status" value="2"/>
</dbReference>
<keyword evidence="4 18" id="KW-0812">Transmembrane</keyword>
<dbReference type="Gene3D" id="1.10.510.10">
    <property type="entry name" value="Transferase(Phosphotransferase) domain 1"/>
    <property type="match status" value="1"/>
</dbReference>
<evidence type="ECO:0000256" key="12">
    <source>
        <dbReference type="ARBA" id="ARBA00023239"/>
    </source>
</evidence>
<evidence type="ECO:0000256" key="18">
    <source>
        <dbReference type="SAM" id="Phobius"/>
    </source>
</evidence>
<evidence type="ECO:0000313" key="22">
    <source>
        <dbReference type="Proteomes" id="UP000094527"/>
    </source>
</evidence>
<dbReference type="GO" id="GO:0004383">
    <property type="term" value="F:guanylate cyclase activity"/>
    <property type="evidence" value="ECO:0007669"/>
    <property type="project" value="UniProtKB-EC"/>
</dbReference>
<comment type="subcellular location">
    <subcellularLocation>
        <location evidence="2">Cell membrane</location>
        <topology evidence="2">Single-pass type I membrane protein</topology>
    </subcellularLocation>
</comment>
<dbReference type="InterPro" id="IPR011009">
    <property type="entry name" value="Kinase-like_dom_sf"/>
</dbReference>
<keyword evidence="9 18" id="KW-0472">Membrane</keyword>
<dbReference type="SUPFAM" id="SSF56112">
    <property type="entry name" value="Protein kinase-like (PK-like)"/>
    <property type="match status" value="1"/>
</dbReference>
<feature type="region of interest" description="Disordered" evidence="17">
    <location>
        <begin position="52"/>
        <end position="71"/>
    </location>
</feature>
<comment type="similarity">
    <text evidence="14">Belongs to the adenylyl cyclase class-4/guanylyl cyclase family.</text>
</comment>
<dbReference type="PANTHER" id="PTHR11920">
    <property type="entry name" value="GUANYLYL CYCLASE"/>
    <property type="match status" value="1"/>
</dbReference>
<dbReference type="Pfam" id="PF07701">
    <property type="entry name" value="HNOBA"/>
    <property type="match status" value="1"/>
</dbReference>
<evidence type="ECO:0000256" key="17">
    <source>
        <dbReference type="SAM" id="MobiDB-lite"/>
    </source>
</evidence>
<dbReference type="GO" id="GO:0001653">
    <property type="term" value="F:peptide receptor activity"/>
    <property type="evidence" value="ECO:0007669"/>
    <property type="project" value="TreeGrafter"/>
</dbReference>
<protein>
    <recommendedName>
        <fullName evidence="3 15">Guanylate cyclase</fullName>
        <ecNumber evidence="3 15">4.6.1.2</ecNumber>
    </recommendedName>
</protein>
<dbReference type="InterPro" id="IPR001245">
    <property type="entry name" value="Ser-Thr/Tyr_kinase_cat_dom"/>
</dbReference>
<dbReference type="InterPro" id="IPR001054">
    <property type="entry name" value="A/G_cyclase"/>
</dbReference>
<dbReference type="GO" id="GO:0005524">
    <property type="term" value="F:ATP binding"/>
    <property type="evidence" value="ECO:0007669"/>
    <property type="project" value="InterPro"/>
</dbReference>
<dbReference type="PROSITE" id="PS50011">
    <property type="entry name" value="PROTEIN_KINASE_DOM"/>
    <property type="match status" value="1"/>
</dbReference>
<dbReference type="Gene3D" id="3.30.70.1230">
    <property type="entry name" value="Nucleotide cyclase"/>
    <property type="match status" value="1"/>
</dbReference>
<evidence type="ECO:0000256" key="6">
    <source>
        <dbReference type="ARBA" id="ARBA00022741"/>
    </source>
</evidence>
<dbReference type="FunFam" id="3.40.50.2300:FF:000153">
    <property type="entry name" value="Guanylate cyclase"/>
    <property type="match status" value="1"/>
</dbReference>
<dbReference type="Proteomes" id="UP000094527">
    <property type="component" value="Unassembled WGS sequence"/>
</dbReference>
<keyword evidence="5" id="KW-0732">Signal</keyword>
<evidence type="ECO:0000259" key="19">
    <source>
        <dbReference type="PROSITE" id="PS50011"/>
    </source>
</evidence>
<accession>A0A1D2MPH3</accession>
<dbReference type="SUPFAM" id="SSF55073">
    <property type="entry name" value="Nucleotide cyclase"/>
    <property type="match status" value="1"/>
</dbReference>
<dbReference type="AlphaFoldDB" id="A0A1D2MPH3"/>
<dbReference type="SMART" id="SM00044">
    <property type="entry name" value="CYCc"/>
    <property type="match status" value="1"/>
</dbReference>
<dbReference type="CDD" id="cd06352">
    <property type="entry name" value="PBP1_NPR_GC-like"/>
    <property type="match status" value="1"/>
</dbReference>
<evidence type="ECO:0000256" key="8">
    <source>
        <dbReference type="ARBA" id="ARBA00023134"/>
    </source>
</evidence>
<dbReference type="EMBL" id="LJIJ01000725">
    <property type="protein sequence ID" value="ODM94989.1"/>
    <property type="molecule type" value="Genomic_DNA"/>
</dbReference>
<dbReference type="FunFam" id="3.30.70.1230:FF:000004">
    <property type="entry name" value="Guanylate cyclase"/>
    <property type="match status" value="1"/>
</dbReference>
<dbReference type="InterPro" id="IPR028082">
    <property type="entry name" value="Peripla_BP_I"/>
</dbReference>
<dbReference type="GO" id="GO:0035556">
    <property type="term" value="P:intracellular signal transduction"/>
    <property type="evidence" value="ECO:0007669"/>
    <property type="project" value="InterPro"/>
</dbReference>
<gene>
    <name evidence="21" type="ORF">Ocin01_11693</name>
</gene>
<dbReference type="SUPFAM" id="SSF53822">
    <property type="entry name" value="Periplasmic binding protein-like I"/>
    <property type="match status" value="1"/>
</dbReference>
<feature type="coiled-coil region" evidence="16">
    <location>
        <begin position="935"/>
        <end position="973"/>
    </location>
</feature>
<dbReference type="GO" id="GO:0004672">
    <property type="term" value="F:protein kinase activity"/>
    <property type="evidence" value="ECO:0007669"/>
    <property type="project" value="InterPro"/>
</dbReference>
<dbReference type="InterPro" id="IPR001828">
    <property type="entry name" value="ANF_lig-bd_rcpt"/>
</dbReference>
<feature type="compositionally biased region" description="Basic and acidic residues" evidence="17">
    <location>
        <begin position="166"/>
        <end position="175"/>
    </location>
</feature>
<keyword evidence="7 18" id="KW-1133">Transmembrane helix</keyword>
<dbReference type="PRINTS" id="PR00255">
    <property type="entry name" value="NATPEPTIDER"/>
</dbReference>
<evidence type="ECO:0000256" key="4">
    <source>
        <dbReference type="ARBA" id="ARBA00022692"/>
    </source>
</evidence>
<keyword evidence="6" id="KW-0547">Nucleotide-binding</keyword>
<dbReference type="InterPro" id="IPR000719">
    <property type="entry name" value="Prot_kinase_dom"/>
</dbReference>
<dbReference type="InterPro" id="IPR050401">
    <property type="entry name" value="Cyclic_nucleotide_synthase"/>
</dbReference>
<keyword evidence="8" id="KW-0342">GTP-binding</keyword>
<evidence type="ECO:0000256" key="15">
    <source>
        <dbReference type="RuleBase" id="RU003431"/>
    </source>
</evidence>
<keyword evidence="13 15" id="KW-0141">cGMP biosynthesis</keyword>
<dbReference type="PROSITE" id="PS50125">
    <property type="entry name" value="GUANYLATE_CYCLASE_2"/>
    <property type="match status" value="1"/>
</dbReference>
<dbReference type="InterPro" id="IPR018297">
    <property type="entry name" value="A/G_cyclase_CS"/>
</dbReference>
<evidence type="ECO:0000256" key="2">
    <source>
        <dbReference type="ARBA" id="ARBA00004251"/>
    </source>
</evidence>
<evidence type="ECO:0000256" key="7">
    <source>
        <dbReference type="ARBA" id="ARBA00022989"/>
    </source>
</evidence>
<evidence type="ECO:0000256" key="14">
    <source>
        <dbReference type="RuleBase" id="RU000405"/>
    </source>
</evidence>
<dbReference type="Pfam" id="PF00211">
    <property type="entry name" value="Guanylate_cyc"/>
    <property type="match status" value="1"/>
</dbReference>
<evidence type="ECO:0000256" key="13">
    <source>
        <dbReference type="ARBA" id="ARBA00023293"/>
    </source>
</evidence>
<evidence type="ECO:0000256" key="11">
    <source>
        <dbReference type="ARBA" id="ARBA00023180"/>
    </source>
</evidence>
<feature type="domain" description="Protein kinase" evidence="19">
    <location>
        <begin position="641"/>
        <end position="926"/>
    </location>
</feature>
<dbReference type="InterPro" id="IPR029787">
    <property type="entry name" value="Nucleotide_cyclase"/>
</dbReference>
<evidence type="ECO:0000256" key="10">
    <source>
        <dbReference type="ARBA" id="ARBA00023170"/>
    </source>
</evidence>
<dbReference type="GO" id="GO:0005886">
    <property type="term" value="C:plasma membrane"/>
    <property type="evidence" value="ECO:0007669"/>
    <property type="project" value="UniProtKB-SubCell"/>
</dbReference>
<evidence type="ECO:0000256" key="3">
    <source>
        <dbReference type="ARBA" id="ARBA00012202"/>
    </source>
</evidence>
<feature type="region of interest" description="Disordered" evidence="17">
    <location>
        <begin position="135"/>
        <end position="175"/>
    </location>
</feature>
<evidence type="ECO:0000259" key="20">
    <source>
        <dbReference type="PROSITE" id="PS50125"/>
    </source>
</evidence>
<dbReference type="InterPro" id="IPR011645">
    <property type="entry name" value="HNOB_dom_associated"/>
</dbReference>
<keyword evidence="11" id="KW-0325">Glycoprotein</keyword>
<feature type="domain" description="Guanylate cyclase" evidence="20">
    <location>
        <begin position="998"/>
        <end position="1128"/>
    </location>
</feature>
<evidence type="ECO:0000256" key="1">
    <source>
        <dbReference type="ARBA" id="ARBA00001436"/>
    </source>
</evidence>
<feature type="transmembrane region" description="Helical" evidence="18">
    <location>
        <begin position="654"/>
        <end position="677"/>
    </location>
</feature>
<sequence>MGCTCQKVWLEFHHRHQPFTDFKSSPSMRYSTDVSSFAHKLFVSSDGAAVPDNSNGVKRYDESGSDSDNSVLGANSGSFRSFPVTKSQAKNFNNGGGNHRNRRSRHSTENLFSLNASNSISSTNTHIQTMRNISNSNFTNSNWSSSQTESSEESSEFRFHHHHHQPEKNRSGANMKFDHNKDMKNEETVSAEHNSIVIKLEGDEDDTMLLDMSSSQSISSFPRIEFDTSEFTHYNVGVLLVSGTGSSFDLEKCSPAVDMALDIVNQAYLRPHKIFLQKIQKSYSACDNSLTPGLAADMRFLSNVISFIGPACGFALEPVARLSAYWNIPVVTGLGDQGVFGDKTEFSTLTRLSYCQCRLKLVFDAICKRFEWKHLAVIYDKTDLFSFTVGRILVNGLNDAEYEVYGYQIDSTDLSEMDEALVAISPHARIVILSLQETLVREFMLKAHARGLTNGEWAFLDVELFKNKPSETNVWLKGDKNDLDAKAAYEALLTISLLMPRSPTWSNFSKSVKARALRDYNFTFPDDEEVSFFIGAFYDGVILLGMALNESLTAKESVLDGQQITSRMWNRTFEGVTGNVTIDANGDRDADYSILDMNPITGQFEVVAHYLSQQGLVFMTNRQIRWPGSGGPPSDIPECGFLGNDAKCRNQFGMIPYVGGVILVFAISIVAVLAFVYRHLREVEAASSTKWRILPEEISFESADNKPKGPVEEKESSRGSLSLGTGTGQTTFVQTASYRGVQVGLRRIPLVKRIEFTKHIVAEIRQGMSFLHSNCGPHGRLSSAKCLVDARFVVKISDFGLHALRSFQQKEPLDVDYFIKMLWVAPEHLPRPGNLERYSLKGDIYSFGIILYEVAYRALPYSVNNTLTPEEIVAKVASHSNPPFRPEFADDCGPLEIRQLMQNCWLDCADDRPDFGLVRTILKKMMKGAGTVSLVDDLLRRLEQHASHLEALVEDKTRELEQEKRRSEDLLYQVLPRQVAEQLLRGETVAPESFDAVTVYFSDIVGFTSICARSSPIQVVDFLNNLYGTFDGILDSFDAYKVETIGDAYLCVSGAPQRNDDRHVTEIAYLALAVLDAVTKYEIGHLPDEQLRIRIGIHTGPICAGVVGHRMPHYCLFGDTVNTASRMESSGLPLRIHITEKTAEGLEATGGFQLVPRGEVLLKGKGVTNTFWLMGCDDESKWKRARKLHAAASKESIDTKCSATVNHHYSHSPSNNIMTICVTPAE</sequence>
<dbReference type="STRING" id="48709.A0A1D2MPH3"/>
<keyword evidence="16" id="KW-0175">Coiled coil</keyword>
<dbReference type="PROSITE" id="PS00452">
    <property type="entry name" value="GUANYLATE_CYCLASE_1"/>
    <property type="match status" value="1"/>
</dbReference>
<dbReference type="EC" id="4.6.1.2" evidence="3 15"/>
<dbReference type="OMA" id="GNSPDCH"/>
<keyword evidence="10 21" id="KW-0675">Receptor</keyword>
<evidence type="ECO:0000256" key="16">
    <source>
        <dbReference type="SAM" id="Coils"/>
    </source>
</evidence>
<evidence type="ECO:0000256" key="5">
    <source>
        <dbReference type="ARBA" id="ARBA00022729"/>
    </source>
</evidence>
<dbReference type="OrthoDB" id="1890790at2759"/>
<dbReference type="InterPro" id="IPR001170">
    <property type="entry name" value="ANPR/GUC"/>
</dbReference>
<feature type="compositionally biased region" description="Low complexity" evidence="17">
    <location>
        <begin position="135"/>
        <end position="149"/>
    </location>
</feature>
<evidence type="ECO:0000256" key="9">
    <source>
        <dbReference type="ARBA" id="ARBA00023136"/>
    </source>
</evidence>
<comment type="caution">
    <text evidence="21">The sequence shown here is derived from an EMBL/GenBank/DDBJ whole genome shotgun (WGS) entry which is preliminary data.</text>
</comment>
<dbReference type="Pfam" id="PF01094">
    <property type="entry name" value="ANF_receptor"/>
    <property type="match status" value="1"/>
</dbReference>
<keyword evidence="22" id="KW-1185">Reference proteome</keyword>
<feature type="region of interest" description="Disordered" evidence="17">
    <location>
        <begin position="702"/>
        <end position="725"/>
    </location>
</feature>
<dbReference type="CDD" id="cd07302">
    <property type="entry name" value="CHD"/>
    <property type="match status" value="1"/>
</dbReference>
<dbReference type="Pfam" id="PF07714">
    <property type="entry name" value="PK_Tyr_Ser-Thr"/>
    <property type="match status" value="1"/>
</dbReference>
<dbReference type="GO" id="GO:0007168">
    <property type="term" value="P:receptor guanylyl cyclase signaling pathway"/>
    <property type="evidence" value="ECO:0007669"/>
    <property type="project" value="TreeGrafter"/>
</dbReference>
<dbReference type="GO" id="GO:0004016">
    <property type="term" value="F:adenylate cyclase activity"/>
    <property type="evidence" value="ECO:0007669"/>
    <property type="project" value="TreeGrafter"/>
</dbReference>
<dbReference type="PANTHER" id="PTHR11920:SF274">
    <property type="entry name" value="GUANYLATE CYCLASE"/>
    <property type="match status" value="1"/>
</dbReference>
<reference evidence="21 22" key="1">
    <citation type="journal article" date="2016" name="Genome Biol. Evol.">
        <title>Gene Family Evolution Reflects Adaptation to Soil Environmental Stressors in the Genome of the Collembolan Orchesella cincta.</title>
        <authorList>
            <person name="Faddeeva-Vakhrusheva A."/>
            <person name="Derks M.F."/>
            <person name="Anvar S.Y."/>
            <person name="Agamennone V."/>
            <person name="Suring W."/>
            <person name="Smit S."/>
            <person name="van Straalen N.M."/>
            <person name="Roelofs D."/>
        </authorList>
    </citation>
    <scope>NUCLEOTIDE SEQUENCE [LARGE SCALE GENOMIC DNA]</scope>
    <source>
        <tissue evidence="21">Mixed pool</tissue>
    </source>
</reference>
<proteinExistence type="inferred from homology"/>
<feature type="compositionally biased region" description="Basic and acidic residues" evidence="17">
    <location>
        <begin position="703"/>
        <end position="717"/>
    </location>
</feature>
<keyword evidence="12 14" id="KW-0456">Lyase</keyword>
<evidence type="ECO:0000313" key="21">
    <source>
        <dbReference type="EMBL" id="ODM94989.1"/>
    </source>
</evidence>
<organism evidence="21 22">
    <name type="scientific">Orchesella cincta</name>
    <name type="common">Springtail</name>
    <name type="synonym">Podura cincta</name>
    <dbReference type="NCBI Taxonomy" id="48709"/>
    <lineage>
        <taxon>Eukaryota</taxon>
        <taxon>Metazoa</taxon>
        <taxon>Ecdysozoa</taxon>
        <taxon>Arthropoda</taxon>
        <taxon>Hexapoda</taxon>
        <taxon>Collembola</taxon>
        <taxon>Entomobryomorpha</taxon>
        <taxon>Entomobryoidea</taxon>
        <taxon>Orchesellidae</taxon>
        <taxon>Orchesellinae</taxon>
        <taxon>Orchesella</taxon>
    </lineage>
</organism>